<accession>A0A3Q3LTP9</accession>
<dbReference type="CTD" id="10695"/>
<keyword evidence="5" id="KW-0256">Endoplasmic reticulum</keyword>
<dbReference type="InParanoid" id="A0A3Q3LTP9"/>
<evidence type="ECO:0000256" key="3">
    <source>
        <dbReference type="ARBA" id="ARBA00022588"/>
    </source>
</evidence>
<evidence type="ECO:0000256" key="10">
    <source>
        <dbReference type="SAM" id="SignalP"/>
    </source>
</evidence>
<evidence type="ECO:0000313" key="12">
    <source>
        <dbReference type="Ensembl" id="ENSMAMP00000013551.1"/>
    </source>
</evidence>
<feature type="compositionally biased region" description="Basic residues" evidence="9">
    <location>
        <begin position="213"/>
        <end position="226"/>
    </location>
</feature>
<feature type="compositionally biased region" description="Basic and acidic residues" evidence="9">
    <location>
        <begin position="227"/>
        <end position="245"/>
    </location>
</feature>
<dbReference type="PANTHER" id="PTHR15382">
    <property type="entry name" value="CTG4A-RELATED"/>
    <property type="match status" value="1"/>
</dbReference>
<dbReference type="AlphaFoldDB" id="A0A3Q3LTP9"/>
<evidence type="ECO:0000256" key="7">
    <source>
        <dbReference type="ARBA" id="ARBA00023186"/>
    </source>
</evidence>
<dbReference type="GeneTree" id="ENSGT00390000014072"/>
<feature type="chain" id="PRO_5018705260" description="Protein canopy homolog 3" evidence="10">
    <location>
        <begin position="24"/>
        <end position="289"/>
    </location>
</feature>
<dbReference type="GO" id="GO:0045087">
    <property type="term" value="P:innate immune response"/>
    <property type="evidence" value="ECO:0007669"/>
    <property type="project" value="UniProtKB-KW"/>
</dbReference>
<keyword evidence="13" id="KW-1185">Reference proteome</keyword>
<keyword evidence="3" id="KW-0399">Innate immunity</keyword>
<reference evidence="12" key="2">
    <citation type="submission" date="2025-09" db="UniProtKB">
        <authorList>
            <consortium name="Ensembl"/>
        </authorList>
    </citation>
    <scope>IDENTIFICATION</scope>
</reference>
<feature type="compositionally biased region" description="Basic and acidic residues" evidence="9">
    <location>
        <begin position="200"/>
        <end position="212"/>
    </location>
</feature>
<dbReference type="STRING" id="205130.ENSMAMP00000013551"/>
<feature type="domain" description="DUF3456" evidence="11">
    <location>
        <begin position="33"/>
        <end position="189"/>
    </location>
</feature>
<organism evidence="12 13">
    <name type="scientific">Mastacembelus armatus</name>
    <name type="common">zig-zag eel</name>
    <dbReference type="NCBI Taxonomy" id="205130"/>
    <lineage>
        <taxon>Eukaryota</taxon>
        <taxon>Metazoa</taxon>
        <taxon>Chordata</taxon>
        <taxon>Craniata</taxon>
        <taxon>Vertebrata</taxon>
        <taxon>Euteleostomi</taxon>
        <taxon>Actinopterygii</taxon>
        <taxon>Neopterygii</taxon>
        <taxon>Teleostei</taxon>
        <taxon>Neoteleostei</taxon>
        <taxon>Acanthomorphata</taxon>
        <taxon>Anabantaria</taxon>
        <taxon>Synbranchiformes</taxon>
        <taxon>Mastacembelidae</taxon>
        <taxon>Mastacembelus</taxon>
    </lineage>
</organism>
<dbReference type="GO" id="GO:0005783">
    <property type="term" value="C:endoplasmic reticulum"/>
    <property type="evidence" value="ECO:0007669"/>
    <property type="project" value="UniProtKB-SubCell"/>
</dbReference>
<feature type="signal peptide" evidence="10">
    <location>
        <begin position="1"/>
        <end position="23"/>
    </location>
</feature>
<evidence type="ECO:0000256" key="5">
    <source>
        <dbReference type="ARBA" id="ARBA00022824"/>
    </source>
</evidence>
<dbReference type="Ensembl" id="ENSMAMT00000013924.2">
    <property type="protein sequence ID" value="ENSMAMP00000013551.1"/>
    <property type="gene ID" value="ENSMAMG00000009186.2"/>
</dbReference>
<sequence>MILAAYVSVFLIFSSLGPARTAGDEDWVHLPNKCEVCKFVSIEMKSAFDETGKTKEVIDRNYRFIDSKGAPPIKYVKSDLRFIEVVENVCQRLLEYNLHKERSGSNRFAKGMSETFSTLHGLVHKGVNVVMDIPYELWNETSAEVADLKKQCDVLVEQYEEVIEDWYKGNQEEDLTTYLCEKHVLKGQDTACLNEEWTPKKKGDQAAIAEDKKKKKKKKKGGKKGKNKGEERGEGGDGSSDGEKTTKKKKEKVKKKKKSKAPVEKFDSGVSSDEEIQPQIPLSGQKTEL</sequence>
<feature type="compositionally biased region" description="Polar residues" evidence="9">
    <location>
        <begin position="280"/>
        <end position="289"/>
    </location>
</feature>
<dbReference type="OrthoDB" id="6020060at2759"/>
<dbReference type="PANTHER" id="PTHR15382:SF2">
    <property type="entry name" value="PROTEIN CANOPY HOMOLOG 3"/>
    <property type="match status" value="1"/>
</dbReference>
<dbReference type="Pfam" id="PF11938">
    <property type="entry name" value="DUF3456"/>
    <property type="match status" value="1"/>
</dbReference>
<evidence type="ECO:0000256" key="6">
    <source>
        <dbReference type="ARBA" id="ARBA00022859"/>
    </source>
</evidence>
<protein>
    <recommendedName>
        <fullName evidence="8">Protein canopy homolog 3</fullName>
    </recommendedName>
</protein>
<evidence type="ECO:0000256" key="4">
    <source>
        <dbReference type="ARBA" id="ARBA00022729"/>
    </source>
</evidence>
<keyword evidence="7" id="KW-0143">Chaperone</keyword>
<dbReference type="FunCoup" id="A0A3Q3LTP9">
    <property type="interactions" value="458"/>
</dbReference>
<name>A0A3Q3LTP9_9TELE</name>
<evidence type="ECO:0000259" key="11">
    <source>
        <dbReference type="Pfam" id="PF11938"/>
    </source>
</evidence>
<evidence type="ECO:0000256" key="9">
    <source>
        <dbReference type="SAM" id="MobiDB-lite"/>
    </source>
</evidence>
<dbReference type="Proteomes" id="UP000261640">
    <property type="component" value="Unplaced"/>
</dbReference>
<dbReference type="GeneID" id="113125738"/>
<comment type="similarity">
    <text evidence="2">Belongs to the canopy family.</text>
</comment>
<comment type="subcellular location">
    <subcellularLocation>
        <location evidence="1">Endoplasmic reticulum</location>
    </subcellularLocation>
</comment>
<evidence type="ECO:0000313" key="13">
    <source>
        <dbReference type="Proteomes" id="UP000261640"/>
    </source>
</evidence>
<feature type="region of interest" description="Disordered" evidence="9">
    <location>
        <begin position="200"/>
        <end position="289"/>
    </location>
</feature>
<dbReference type="InterPro" id="IPR021852">
    <property type="entry name" value="DUF3456"/>
</dbReference>
<proteinExistence type="inferred from homology"/>
<evidence type="ECO:0000256" key="8">
    <source>
        <dbReference type="ARBA" id="ARBA00039470"/>
    </source>
</evidence>
<evidence type="ECO:0000256" key="2">
    <source>
        <dbReference type="ARBA" id="ARBA00007285"/>
    </source>
</evidence>
<reference evidence="12" key="1">
    <citation type="submission" date="2025-08" db="UniProtKB">
        <authorList>
            <consortium name="Ensembl"/>
        </authorList>
    </citation>
    <scope>IDENTIFICATION</scope>
</reference>
<dbReference type="RefSeq" id="XP_026155187.1">
    <property type="nucleotide sequence ID" value="XM_026299402.1"/>
</dbReference>
<keyword evidence="6" id="KW-0391">Immunity</keyword>
<keyword evidence="4 10" id="KW-0732">Signal</keyword>
<evidence type="ECO:0000256" key="1">
    <source>
        <dbReference type="ARBA" id="ARBA00004240"/>
    </source>
</evidence>
<feature type="compositionally biased region" description="Basic residues" evidence="9">
    <location>
        <begin position="246"/>
        <end position="260"/>
    </location>
</feature>